<accession>A0ABT2LZE6</accession>
<evidence type="ECO:0000313" key="4">
    <source>
        <dbReference type="Proteomes" id="UP001431199"/>
    </source>
</evidence>
<dbReference type="Pfam" id="PF01992">
    <property type="entry name" value="vATP-synt_AC39"/>
    <property type="match status" value="1"/>
</dbReference>
<keyword evidence="1" id="KW-0813">Transport</keyword>
<organism evidence="3 4">
    <name type="scientific">Eubacterium album</name>
    <dbReference type="NCBI Taxonomy" id="2978477"/>
    <lineage>
        <taxon>Bacteria</taxon>
        <taxon>Bacillati</taxon>
        <taxon>Bacillota</taxon>
        <taxon>Clostridia</taxon>
        <taxon>Eubacteriales</taxon>
        <taxon>Eubacteriaceae</taxon>
        <taxon>Eubacterium</taxon>
    </lineage>
</organism>
<evidence type="ECO:0000256" key="2">
    <source>
        <dbReference type="ARBA" id="ARBA00023065"/>
    </source>
</evidence>
<dbReference type="Proteomes" id="UP001431199">
    <property type="component" value="Unassembled WGS sequence"/>
</dbReference>
<reference evidence="3" key="1">
    <citation type="submission" date="2022-09" db="EMBL/GenBank/DDBJ databases">
        <title>Eubacterium sp. LFL-14 isolated from human feces.</title>
        <authorList>
            <person name="Liu F."/>
        </authorList>
    </citation>
    <scope>NUCLEOTIDE SEQUENCE</scope>
    <source>
        <strain evidence="3">LFL-14</strain>
    </source>
</reference>
<proteinExistence type="predicted"/>
<sequence>MTGGNLLAYSALTTKIKAMHSKLLTNEQYEELAHFTTVADAFAYLQKLPYYEELFADIDPSTIHRGQIEWLLNFSTYSDFSKIYCFAQKRQRKYLNLYFMRYEIQTLKRYMRAMLDPRQSTSISVIENDFEKHSKIDTQKLSQTTTMEEFINCLKGTIYYAPLLKVSTLDNAALFDYEMGLDLFYFASIWKAKDSYSKKECAYITESYGSRIDLLNMLWIYRCKSYYSVSSASIYTFLIPVNYKLKKSEIKNIVEAPTIEDTISLISKTRYGKHFDFTSKMPFEEQCNHIMDEIIFKDFKESPYSLAAINGYFHMKNSESAKIITALECIRYQYSPEKTLQYINGKGSGI</sequence>
<protein>
    <submittedName>
        <fullName evidence="3">V-type ATPase subunit</fullName>
    </submittedName>
</protein>
<dbReference type="SUPFAM" id="SSF103486">
    <property type="entry name" value="V-type ATP synthase subunit C"/>
    <property type="match status" value="1"/>
</dbReference>
<evidence type="ECO:0000256" key="1">
    <source>
        <dbReference type="ARBA" id="ARBA00022448"/>
    </source>
</evidence>
<keyword evidence="4" id="KW-1185">Reference proteome</keyword>
<dbReference type="Gene3D" id="1.10.132.50">
    <property type="entry name" value="ATP synthase (C/AC39) subunit, domain 3"/>
    <property type="match status" value="3"/>
</dbReference>
<name>A0ABT2LZE6_9FIRM</name>
<dbReference type="EMBL" id="JAODBU010000006">
    <property type="protein sequence ID" value="MCT7398665.1"/>
    <property type="molecule type" value="Genomic_DNA"/>
</dbReference>
<gene>
    <name evidence="3" type="ORF">N5B56_06135</name>
</gene>
<evidence type="ECO:0000313" key="3">
    <source>
        <dbReference type="EMBL" id="MCT7398665.1"/>
    </source>
</evidence>
<dbReference type="InterPro" id="IPR036079">
    <property type="entry name" value="ATPase_csu/dsu_sf"/>
</dbReference>
<dbReference type="InterPro" id="IPR050873">
    <property type="entry name" value="V-ATPase_V0D/AC39_subunit"/>
</dbReference>
<dbReference type="PANTHER" id="PTHR38682">
    <property type="entry name" value="V-TYPE ATP SYNTHASE SUBUNIT C"/>
    <property type="match status" value="1"/>
</dbReference>
<dbReference type="RefSeq" id="WP_022088768.1">
    <property type="nucleotide sequence ID" value="NZ_JAODBU010000006.1"/>
</dbReference>
<dbReference type="InterPro" id="IPR044911">
    <property type="entry name" value="V-type_ATPase_csu/dsu_dom_3"/>
</dbReference>
<dbReference type="InterPro" id="IPR002843">
    <property type="entry name" value="ATPase_V0-cplx_csu/dsu"/>
</dbReference>
<dbReference type="PANTHER" id="PTHR38682:SF1">
    <property type="entry name" value="V-TYPE ATP SYNTHASE SUBUNIT C"/>
    <property type="match status" value="1"/>
</dbReference>
<comment type="caution">
    <text evidence="3">The sequence shown here is derived from an EMBL/GenBank/DDBJ whole genome shotgun (WGS) entry which is preliminary data.</text>
</comment>
<keyword evidence="2" id="KW-0406">Ion transport</keyword>